<dbReference type="InterPro" id="IPR032675">
    <property type="entry name" value="LRR_dom_sf"/>
</dbReference>
<accession>A0A9P0A7G4</accession>
<feature type="compositionally biased region" description="Polar residues" evidence="2">
    <location>
        <begin position="286"/>
        <end position="300"/>
    </location>
</feature>
<dbReference type="Gene3D" id="3.80.10.10">
    <property type="entry name" value="Ribonuclease Inhibitor"/>
    <property type="match status" value="1"/>
</dbReference>
<dbReference type="SUPFAM" id="SSF52047">
    <property type="entry name" value="RNI-like"/>
    <property type="match status" value="1"/>
</dbReference>
<feature type="compositionally biased region" description="Polar residues" evidence="2">
    <location>
        <begin position="138"/>
        <end position="151"/>
    </location>
</feature>
<dbReference type="EMBL" id="OU963863">
    <property type="protein sequence ID" value="CAH0385639.1"/>
    <property type="molecule type" value="Genomic_DNA"/>
</dbReference>
<dbReference type="SMART" id="SM00367">
    <property type="entry name" value="LRR_CC"/>
    <property type="match status" value="4"/>
</dbReference>
<proteinExistence type="predicted"/>
<feature type="region of interest" description="Disordered" evidence="2">
    <location>
        <begin position="771"/>
        <end position="801"/>
    </location>
</feature>
<dbReference type="PANTHER" id="PTHR16134:SF150">
    <property type="entry name" value="F-BOX_LRR-REPEAT PROTEIN 6-LIKE PROTEIN"/>
    <property type="match status" value="1"/>
</dbReference>
<feature type="compositionally biased region" description="Polar residues" evidence="2">
    <location>
        <begin position="197"/>
        <end position="229"/>
    </location>
</feature>
<gene>
    <name evidence="4" type="ORF">BEMITA_LOCUS4844</name>
</gene>
<evidence type="ECO:0000313" key="4">
    <source>
        <dbReference type="EMBL" id="CAH0385639.1"/>
    </source>
</evidence>
<dbReference type="AlphaFoldDB" id="A0A9P0A7G4"/>
<feature type="compositionally biased region" description="Polar residues" evidence="2">
    <location>
        <begin position="243"/>
        <end position="255"/>
    </location>
</feature>
<dbReference type="SUPFAM" id="SSF81383">
    <property type="entry name" value="F-box domain"/>
    <property type="match status" value="1"/>
</dbReference>
<dbReference type="InterPro" id="IPR047922">
    <property type="entry name" value="FBXL6_F-box"/>
</dbReference>
<dbReference type="PANTHER" id="PTHR16134">
    <property type="entry name" value="F-BOX/TPR REPEAT PROTEIN POF3"/>
    <property type="match status" value="1"/>
</dbReference>
<keyword evidence="1" id="KW-0833">Ubl conjugation pathway</keyword>
<sequence length="801" mass="88388">MDERNGDCFHHHDALFAPTLTSGGLDSDHETDCLKDFLLEPTPVPAPTCNPTLIPSQICDPKPNCLGTSSSSISQITPMSSGPSYGYGTNDFNSLSNLNMMQQVQGTMSMQQAPSMPSMELSSFSQKGNSWPPVMDPFQNQVPSPLLSNFPTPSPVTPQHIPDQLELTVNGSITSPAESNRNGECSSVSDCVVSPLTPASQLTPRTTGSERSIETETTPGSERSVNSDKFSPRVELENLEITPETSSNFNVSSQIKSEKEDKRKYKSGRKRKSESSSTSHRKQKHSSSTSAKSRKPTYQSEIAPDVNGIKIKISLKSAPTPPFRRRKNSKKAIVQVDEEPKEQSVWGEKLPDKVLKNIFRIITETDGCIPFLVRVSRVCRLWRRVASDPTLWHNIDLSSKWVSKNPIVNELNFRWLCENRLANVQELNLGGWKFNGIPAILDKITSSCTDLCGLSLQGWEGLSSEHLRFLLERCKKLQRLDLSGINPQLGSKQNCAVSLHSLLYLAEEMGERCTSLILSNNRLSGIPQIINALATHCPNLQLLDMSNVRTVAMNGLIHIEKLQEGCQKLRVFRITNSQFALAVVPLIEQAASPGFPLLEELSAASNSNTLSTTTEPMIDDESLERLLKNAQKLRLLDVRGCSRVTDSSLVRVSAWDLTHLYLSGSYVTRNESGLDLICQKWSHSLTEVDLAWSTNTRTLDTAVSVLAEQAENSPLRVLDLTGSSVSLEPVKAVLTRCPLLASLNLTSCRGLPRGIKRAYKGHELVELRNTLVKEDEKSQDESQESNTSQEKPNVASPSVTV</sequence>
<feature type="region of interest" description="Disordered" evidence="2">
    <location>
        <begin position="195"/>
        <end position="303"/>
    </location>
</feature>
<dbReference type="PROSITE" id="PS50181">
    <property type="entry name" value="FBOX"/>
    <property type="match status" value="1"/>
</dbReference>
<evidence type="ECO:0000256" key="2">
    <source>
        <dbReference type="SAM" id="MobiDB-lite"/>
    </source>
</evidence>
<dbReference type="InterPro" id="IPR006553">
    <property type="entry name" value="Leu-rich_rpt_Cys-con_subtyp"/>
</dbReference>
<evidence type="ECO:0000259" key="3">
    <source>
        <dbReference type="PROSITE" id="PS50181"/>
    </source>
</evidence>
<protein>
    <recommendedName>
        <fullName evidence="3">F-box domain-containing protein</fullName>
    </recommendedName>
</protein>
<dbReference type="InterPro" id="IPR001810">
    <property type="entry name" value="F-box_dom"/>
</dbReference>
<evidence type="ECO:0000313" key="5">
    <source>
        <dbReference type="Proteomes" id="UP001152759"/>
    </source>
</evidence>
<dbReference type="GO" id="GO:0031146">
    <property type="term" value="P:SCF-dependent proteasomal ubiquitin-dependent protein catabolic process"/>
    <property type="evidence" value="ECO:0007669"/>
    <property type="project" value="TreeGrafter"/>
</dbReference>
<keyword evidence="5" id="KW-1185">Reference proteome</keyword>
<organism evidence="4 5">
    <name type="scientific">Bemisia tabaci</name>
    <name type="common">Sweetpotato whitefly</name>
    <name type="synonym">Aleurodes tabaci</name>
    <dbReference type="NCBI Taxonomy" id="7038"/>
    <lineage>
        <taxon>Eukaryota</taxon>
        <taxon>Metazoa</taxon>
        <taxon>Ecdysozoa</taxon>
        <taxon>Arthropoda</taxon>
        <taxon>Hexapoda</taxon>
        <taxon>Insecta</taxon>
        <taxon>Pterygota</taxon>
        <taxon>Neoptera</taxon>
        <taxon>Paraneoptera</taxon>
        <taxon>Hemiptera</taxon>
        <taxon>Sternorrhyncha</taxon>
        <taxon>Aleyrodoidea</taxon>
        <taxon>Aleyrodidae</taxon>
        <taxon>Aleyrodinae</taxon>
        <taxon>Bemisia</taxon>
    </lineage>
</organism>
<dbReference type="Gene3D" id="1.20.1280.50">
    <property type="match status" value="1"/>
</dbReference>
<dbReference type="KEGG" id="btab:109039785"/>
<dbReference type="Proteomes" id="UP001152759">
    <property type="component" value="Chromosome 2"/>
</dbReference>
<dbReference type="CDD" id="cd22119">
    <property type="entry name" value="F-box_FBXL6"/>
    <property type="match status" value="1"/>
</dbReference>
<dbReference type="InterPro" id="IPR036047">
    <property type="entry name" value="F-box-like_dom_sf"/>
</dbReference>
<feature type="compositionally biased region" description="Polar residues" evidence="2">
    <location>
        <begin position="786"/>
        <end position="801"/>
    </location>
</feature>
<dbReference type="GO" id="GO:0019005">
    <property type="term" value="C:SCF ubiquitin ligase complex"/>
    <property type="evidence" value="ECO:0007669"/>
    <property type="project" value="InterPro"/>
</dbReference>
<name>A0A9P0A7G4_BEMTA</name>
<feature type="compositionally biased region" description="Basic and acidic residues" evidence="2">
    <location>
        <begin position="771"/>
        <end position="780"/>
    </location>
</feature>
<feature type="region of interest" description="Disordered" evidence="2">
    <location>
        <begin position="111"/>
        <end position="161"/>
    </location>
</feature>
<evidence type="ECO:0000256" key="1">
    <source>
        <dbReference type="ARBA" id="ARBA00022786"/>
    </source>
</evidence>
<feature type="compositionally biased region" description="Polar residues" evidence="2">
    <location>
        <begin position="120"/>
        <end position="129"/>
    </location>
</feature>
<feature type="domain" description="F-box" evidence="3">
    <location>
        <begin position="344"/>
        <end position="395"/>
    </location>
</feature>
<dbReference type="Pfam" id="PF12937">
    <property type="entry name" value="F-box-like"/>
    <property type="match status" value="1"/>
</dbReference>
<reference evidence="4" key="1">
    <citation type="submission" date="2021-12" db="EMBL/GenBank/DDBJ databases">
        <authorList>
            <person name="King R."/>
        </authorList>
    </citation>
    <scope>NUCLEOTIDE SEQUENCE</scope>
</reference>